<evidence type="ECO:0000259" key="6">
    <source>
        <dbReference type="PROSITE" id="PS50238"/>
    </source>
</evidence>
<evidence type="ECO:0000313" key="8">
    <source>
        <dbReference type="Proteomes" id="UP001150062"/>
    </source>
</evidence>
<dbReference type="PANTHER" id="PTHR23176">
    <property type="entry name" value="RHO/RAC/CDC GTPASE-ACTIVATING PROTEIN"/>
    <property type="match status" value="1"/>
</dbReference>
<accession>A0ABQ8XM53</accession>
<evidence type="ECO:0000256" key="4">
    <source>
        <dbReference type="SAM" id="Coils"/>
    </source>
</evidence>
<dbReference type="InterPro" id="IPR008936">
    <property type="entry name" value="Rho_GTPase_activation_prot"/>
</dbReference>
<keyword evidence="2" id="KW-0343">GTPase activation</keyword>
<sequence length="531" mass="62076">MKNNYAVSVMLKVVFPYQQTSLLLKFHPTTLYSEVINKICVSQKISNPDQYGLFCPMGRGIWLEKEKQIVEYDVWKLPLIEFKRLRNIEVKVCCIKNTQKLLFNEEQSICDCIPQILKRFKLNPKLKYELRAENYTLDDTRPFLDQKKIFDLDEVIFKIEQIKVEEEVKQDIFIKIFSKPLQIAVDRATEKTDVPPIITQITDFIETNGINVVGIYQKPGKTLNIEKLKEIYNRKDQFDLTKFISSPHDAAGVLKKYLYELPESLLTQKISNKIIDQFQNSNKDTINNKTSKKFLKIAKELLQEIPQINFQVFKKICSHLVLILKNSEQNKMTIIQLAKAFSPIFFRESEIDKILKFNKNLGNDITKIIIKHSDFLFFGKEIQSSNRVFAKVLYNFQPENENDLEISIDEIIEIITTNEINKEEWLTAKNMNGEQGVVPQNYIEILENYDESDFVENSLTNKQGKGKIQNEISELSKEAEQTVTLRKNLELKYNKLTDHYIDLLDQALIEQETIENLMKKINEKGNTENII</sequence>
<dbReference type="Proteomes" id="UP001150062">
    <property type="component" value="Unassembled WGS sequence"/>
</dbReference>
<dbReference type="Pfam" id="PF14604">
    <property type="entry name" value="SH3_9"/>
    <property type="match status" value="1"/>
</dbReference>
<organism evidence="7 8">
    <name type="scientific">Anaeramoeba flamelloides</name>
    <dbReference type="NCBI Taxonomy" id="1746091"/>
    <lineage>
        <taxon>Eukaryota</taxon>
        <taxon>Metamonada</taxon>
        <taxon>Anaeramoebidae</taxon>
        <taxon>Anaeramoeba</taxon>
    </lineage>
</organism>
<dbReference type="InterPro" id="IPR000198">
    <property type="entry name" value="RhoGAP_dom"/>
</dbReference>
<evidence type="ECO:0000256" key="3">
    <source>
        <dbReference type="PROSITE-ProRule" id="PRU00192"/>
    </source>
</evidence>
<evidence type="ECO:0000256" key="1">
    <source>
        <dbReference type="ARBA" id="ARBA00022443"/>
    </source>
</evidence>
<proteinExistence type="predicted"/>
<dbReference type="PROSITE" id="PS50238">
    <property type="entry name" value="RHOGAP"/>
    <property type="match status" value="1"/>
</dbReference>
<keyword evidence="1 3" id="KW-0728">SH3 domain</keyword>
<gene>
    <name evidence="7" type="ORF">M0813_30302</name>
</gene>
<protein>
    <submittedName>
        <fullName evidence="7">Rho gtpase-activating protein 68f</fullName>
    </submittedName>
</protein>
<feature type="domain" description="SH3" evidence="5">
    <location>
        <begin position="385"/>
        <end position="448"/>
    </location>
</feature>
<dbReference type="SUPFAM" id="SSF48350">
    <property type="entry name" value="GTPase activation domain, GAP"/>
    <property type="match status" value="1"/>
</dbReference>
<dbReference type="InterPro" id="IPR001452">
    <property type="entry name" value="SH3_domain"/>
</dbReference>
<dbReference type="Gene3D" id="3.10.20.90">
    <property type="entry name" value="Phosphatidylinositol 3-kinase Catalytic Subunit, Chain A, domain 1"/>
    <property type="match status" value="1"/>
</dbReference>
<dbReference type="Pfam" id="PF00620">
    <property type="entry name" value="RhoGAP"/>
    <property type="match status" value="1"/>
</dbReference>
<dbReference type="SMART" id="SM00324">
    <property type="entry name" value="RhoGAP"/>
    <property type="match status" value="1"/>
</dbReference>
<dbReference type="CDD" id="cd00159">
    <property type="entry name" value="RhoGAP"/>
    <property type="match status" value="1"/>
</dbReference>
<evidence type="ECO:0000313" key="7">
    <source>
        <dbReference type="EMBL" id="KAJ6233194.1"/>
    </source>
</evidence>
<dbReference type="EMBL" id="JAOAOG010000283">
    <property type="protein sequence ID" value="KAJ6233194.1"/>
    <property type="molecule type" value="Genomic_DNA"/>
</dbReference>
<dbReference type="Gene3D" id="2.30.30.40">
    <property type="entry name" value="SH3 Domains"/>
    <property type="match status" value="1"/>
</dbReference>
<dbReference type="Pfam" id="PF16511">
    <property type="entry name" value="FERM_f0"/>
    <property type="match status" value="1"/>
</dbReference>
<dbReference type="SUPFAM" id="SSF50044">
    <property type="entry name" value="SH3-domain"/>
    <property type="match status" value="1"/>
</dbReference>
<dbReference type="SMART" id="SM00326">
    <property type="entry name" value="SH3"/>
    <property type="match status" value="1"/>
</dbReference>
<reference evidence="7" key="1">
    <citation type="submission" date="2022-08" db="EMBL/GenBank/DDBJ databases">
        <title>Novel sulfate-reducing endosymbionts in the free-living metamonad Anaeramoeba.</title>
        <authorList>
            <person name="Jerlstrom-Hultqvist J."/>
            <person name="Cepicka I."/>
            <person name="Gallot-Lavallee L."/>
            <person name="Salas-Leiva D."/>
            <person name="Curtis B.A."/>
            <person name="Zahonova K."/>
            <person name="Pipaliya S."/>
            <person name="Dacks J."/>
            <person name="Roger A.J."/>
        </authorList>
    </citation>
    <scope>NUCLEOTIDE SEQUENCE</scope>
    <source>
        <strain evidence="7">Schooner1</strain>
    </source>
</reference>
<dbReference type="InterPro" id="IPR036028">
    <property type="entry name" value="SH3-like_dom_sf"/>
</dbReference>
<keyword evidence="4" id="KW-0175">Coiled coil</keyword>
<feature type="domain" description="Rho-GAP" evidence="6">
    <location>
        <begin position="179"/>
        <end position="377"/>
    </location>
</feature>
<dbReference type="InterPro" id="IPR032425">
    <property type="entry name" value="FERM_f0"/>
</dbReference>
<feature type="coiled-coil region" evidence="4">
    <location>
        <begin position="472"/>
        <end position="524"/>
    </location>
</feature>
<evidence type="ECO:0000256" key="2">
    <source>
        <dbReference type="ARBA" id="ARBA00022468"/>
    </source>
</evidence>
<name>A0ABQ8XM53_9EUKA</name>
<comment type="caution">
    <text evidence="7">The sequence shown here is derived from an EMBL/GenBank/DDBJ whole genome shotgun (WGS) entry which is preliminary data.</text>
</comment>
<dbReference type="Gene3D" id="1.10.555.10">
    <property type="entry name" value="Rho GTPase activation protein"/>
    <property type="match status" value="1"/>
</dbReference>
<dbReference type="InterPro" id="IPR050729">
    <property type="entry name" value="Rho-GAP"/>
</dbReference>
<evidence type="ECO:0000259" key="5">
    <source>
        <dbReference type="PROSITE" id="PS50002"/>
    </source>
</evidence>
<keyword evidence="8" id="KW-1185">Reference proteome</keyword>
<dbReference type="PROSITE" id="PS50002">
    <property type="entry name" value="SH3"/>
    <property type="match status" value="1"/>
</dbReference>
<dbReference type="PANTHER" id="PTHR23176:SF0">
    <property type="entry name" value="RHO GTPASE ACTIVATING PROTEIN AT 19D, ISOFORM D"/>
    <property type="match status" value="1"/>
</dbReference>